<feature type="domain" description="O-GlcNAc transferase C-terminal" evidence="9">
    <location>
        <begin position="724"/>
        <end position="807"/>
    </location>
</feature>
<name>A0A011M7I9_9PROT</name>
<comment type="similarity">
    <text evidence="2">Belongs to the glycosyltransferase 41 family. O-GlcNAc transferase subfamily.</text>
</comment>
<dbReference type="AlphaFoldDB" id="A0A011M7I9"/>
<evidence type="ECO:0000259" key="9">
    <source>
        <dbReference type="Pfam" id="PF13844"/>
    </source>
</evidence>
<keyword evidence="7 8" id="KW-0802">TPR repeat</keyword>
<evidence type="ECO:0000313" key="11">
    <source>
        <dbReference type="Proteomes" id="UP000020218"/>
    </source>
</evidence>
<dbReference type="InterPro" id="IPR051939">
    <property type="entry name" value="Glycosyltr_41/O-GlcNAc_trsf"/>
</dbReference>
<keyword evidence="5" id="KW-0808">Transferase</keyword>
<proteinExistence type="inferred from homology"/>
<dbReference type="InterPro" id="IPR029489">
    <property type="entry name" value="OGT/SEC/SPY_C"/>
</dbReference>
<accession>A0A011M7I9</accession>
<feature type="repeat" description="TPR" evidence="8">
    <location>
        <begin position="132"/>
        <end position="165"/>
    </location>
</feature>
<dbReference type="STRING" id="1454001.AW08_03004"/>
<dbReference type="SUPFAM" id="SSF48452">
    <property type="entry name" value="TPR-like"/>
    <property type="match status" value="2"/>
</dbReference>
<evidence type="ECO:0000256" key="1">
    <source>
        <dbReference type="ARBA" id="ARBA00004922"/>
    </source>
</evidence>
<dbReference type="Pfam" id="PF13844">
    <property type="entry name" value="Glyco_transf_41"/>
    <property type="match status" value="1"/>
</dbReference>
<dbReference type="Pfam" id="PF02810">
    <property type="entry name" value="SEC-C"/>
    <property type="match status" value="1"/>
</dbReference>
<dbReference type="InterPro" id="IPR004027">
    <property type="entry name" value="SEC_C_motif"/>
</dbReference>
<dbReference type="Gene3D" id="3.40.50.2000">
    <property type="entry name" value="Glycogen Phosphorylase B"/>
    <property type="match status" value="1"/>
</dbReference>
<keyword evidence="4" id="KW-0328">Glycosyltransferase</keyword>
<evidence type="ECO:0000256" key="3">
    <source>
        <dbReference type="ARBA" id="ARBA00011970"/>
    </source>
</evidence>
<dbReference type="Gene3D" id="3.40.50.11380">
    <property type="match status" value="1"/>
</dbReference>
<dbReference type="SUPFAM" id="SSF103642">
    <property type="entry name" value="Sec-C motif"/>
    <property type="match status" value="1"/>
</dbReference>
<sequence>MLHGGRIDRAARADIHLADELHRQSFARRSVNTGRNEPCPCGSGRKYKNCCLGRAEGGSHPASAPVAGEPERLLAMYRGGRFAELAAQLQHLLRTSPQSGFLWGLLGASLEAQGQDGLAAWQRAAEVSPQDFEALSGLGRAFVAHCRLADAVASFRRALAVQPANPLALFHLGDTLRRLGHFAEAAQHLGQLPVRAPDFVDGLVALALTLGELGHLDEAEGHCRRALQLAPAMPVAHFCLGNVLLRSARLAEARQCFVAALQSEPNWLPALEGLGNVLQELGQTAQASDCYRRCLELDPLLPSVHANLGRLFVEQNRFAEAEHSYRQAVQADPQDPALHERLASVLQELGRAAEARSCYLQAIALQPERASARLALATAALPVLAQSREEAAGIAAAFAAALDELADWLHARKRPPMSAAELASTQQAFFLAYRTGNHVGLLARYADLVGECLGPQRRPQPPARARVRLLIVSHHVRWHSVWNIVLRGLLLHIDRQRFELIVYHLGNVEDEETAFARGLVDGWRDRQTVIDAAGWLAAAAEDAPDVVFYPEIGMSSLCYFLAAHRLAPLQVAGWGHPITTGLASIDLFLSGELLESSQADAHYREQLIRLPGTGCCTAALPLAAEELPDDIETRLRALPGPRFLIAQRAIKFDPADDDHYARIAAASGAGAFIILRDPVCPWATDRIVARLESTFHARGLDPARHLLCIPWLVPARFLTLLDRCDVYLDCPAFSGYTTAWMALHRGLPIVTLEGPALRQRLAAGLLRRAGLPAGIASSADEYVAIAAGLAAGCCDELHRRELRAAIRAAAPAVDDDLRVVRSFEECLLRALAARGAGVPPAPGET</sequence>
<feature type="repeat" description="TPR" evidence="8">
    <location>
        <begin position="302"/>
        <end position="335"/>
    </location>
</feature>
<dbReference type="Proteomes" id="UP000020218">
    <property type="component" value="Unassembled WGS sequence"/>
</dbReference>
<protein>
    <recommendedName>
        <fullName evidence="3">protein O-GlcNAc transferase</fullName>
        <ecNumber evidence="3">2.4.1.255</ecNumber>
    </recommendedName>
</protein>
<evidence type="ECO:0000256" key="7">
    <source>
        <dbReference type="ARBA" id="ARBA00022803"/>
    </source>
</evidence>
<evidence type="ECO:0000256" key="8">
    <source>
        <dbReference type="PROSITE-ProRule" id="PRU00339"/>
    </source>
</evidence>
<feature type="repeat" description="TPR" evidence="8">
    <location>
        <begin position="268"/>
        <end position="301"/>
    </location>
</feature>
<reference evidence="10" key="1">
    <citation type="submission" date="2014-02" db="EMBL/GenBank/DDBJ databases">
        <title>Expanding our view of genomic diversity in Candidatus Accumulibacter clades.</title>
        <authorList>
            <person name="Skennerton C.T."/>
            <person name="Barr J.J."/>
            <person name="Slater F.R."/>
            <person name="Bond P.L."/>
            <person name="Tyson G.W."/>
        </authorList>
    </citation>
    <scope>NUCLEOTIDE SEQUENCE [LARGE SCALE GENOMIC DNA]</scope>
</reference>
<keyword evidence="6" id="KW-0677">Repeat</keyword>
<dbReference type="PANTHER" id="PTHR44835">
    <property type="entry name" value="UDP-N-ACETYLGLUCOSAMINE--PEPTIDE N-ACETYLGLUCOSAMINYLTRANSFERASE SPINDLY-RELATED"/>
    <property type="match status" value="1"/>
</dbReference>
<dbReference type="Pfam" id="PF13432">
    <property type="entry name" value="TPR_16"/>
    <property type="match status" value="3"/>
</dbReference>
<comment type="caution">
    <text evidence="10">The sequence shown here is derived from an EMBL/GenBank/DDBJ whole genome shotgun (WGS) entry which is preliminary data.</text>
</comment>
<dbReference type="InterPro" id="IPR011990">
    <property type="entry name" value="TPR-like_helical_dom_sf"/>
</dbReference>
<dbReference type="EMBL" id="JFAX01000020">
    <property type="protein sequence ID" value="EXI65633.1"/>
    <property type="molecule type" value="Genomic_DNA"/>
</dbReference>
<dbReference type="Pfam" id="PF13181">
    <property type="entry name" value="TPR_8"/>
    <property type="match status" value="1"/>
</dbReference>
<dbReference type="Gene3D" id="1.25.40.10">
    <property type="entry name" value="Tetratricopeptide repeat domain"/>
    <property type="match status" value="3"/>
</dbReference>
<organism evidence="10 11">
    <name type="scientific">Candidatus Accumulibacter adjunctus</name>
    <dbReference type="NCBI Taxonomy" id="1454001"/>
    <lineage>
        <taxon>Bacteria</taxon>
        <taxon>Pseudomonadati</taxon>
        <taxon>Pseudomonadota</taxon>
        <taxon>Betaproteobacteria</taxon>
        <taxon>Candidatus Accumulibacter</taxon>
    </lineage>
</organism>
<dbReference type="PANTHER" id="PTHR44835:SF1">
    <property type="entry name" value="PROTEIN O-GLCNAC TRANSFERASE"/>
    <property type="match status" value="1"/>
</dbReference>
<evidence type="ECO:0000256" key="6">
    <source>
        <dbReference type="ARBA" id="ARBA00022737"/>
    </source>
</evidence>
<evidence type="ECO:0000256" key="4">
    <source>
        <dbReference type="ARBA" id="ARBA00022676"/>
    </source>
</evidence>
<evidence type="ECO:0000256" key="5">
    <source>
        <dbReference type="ARBA" id="ARBA00022679"/>
    </source>
</evidence>
<dbReference type="GO" id="GO:0097363">
    <property type="term" value="F:protein O-acetylglucosaminyltransferase activity"/>
    <property type="evidence" value="ECO:0007669"/>
    <property type="project" value="UniProtKB-EC"/>
</dbReference>
<dbReference type="SMART" id="SM00028">
    <property type="entry name" value="TPR"/>
    <property type="match status" value="8"/>
</dbReference>
<dbReference type="PROSITE" id="PS50005">
    <property type="entry name" value="TPR"/>
    <property type="match status" value="3"/>
</dbReference>
<dbReference type="InterPro" id="IPR019734">
    <property type="entry name" value="TPR_rpt"/>
</dbReference>
<dbReference type="Gene3D" id="3.10.450.50">
    <property type="match status" value="1"/>
</dbReference>
<evidence type="ECO:0000313" key="10">
    <source>
        <dbReference type="EMBL" id="EXI65633.1"/>
    </source>
</evidence>
<gene>
    <name evidence="10" type="ORF">AW08_03004</name>
</gene>
<keyword evidence="11" id="KW-1185">Reference proteome</keyword>
<dbReference type="EC" id="2.4.1.255" evidence="3"/>
<evidence type="ECO:0000256" key="2">
    <source>
        <dbReference type="ARBA" id="ARBA00005386"/>
    </source>
</evidence>
<comment type="pathway">
    <text evidence="1">Protein modification; protein glycosylation.</text>
</comment>
<dbReference type="PATRIC" id="fig|1454001.3.peg.3051"/>